<evidence type="ECO:0000313" key="5">
    <source>
        <dbReference type="EMBL" id="KAH7983942.1"/>
    </source>
</evidence>
<keyword evidence="2" id="KW-0812">Transmembrane</keyword>
<gene>
    <name evidence="5" type="ORF">HPB52_015599</name>
</gene>
<feature type="transmembrane region" description="Helical" evidence="2">
    <location>
        <begin position="338"/>
        <end position="356"/>
    </location>
</feature>
<comment type="caution">
    <text evidence="5">The sequence shown here is derived from an EMBL/GenBank/DDBJ whole genome shotgun (WGS) entry which is preliminary data.</text>
</comment>
<dbReference type="AlphaFoldDB" id="A0A9D4TAN7"/>
<feature type="domain" description="Nose resistant-to-fluoxetine protein N-terminal" evidence="4">
    <location>
        <begin position="72"/>
        <end position="217"/>
    </location>
</feature>
<feature type="transmembrane region" description="Helical" evidence="2">
    <location>
        <begin position="229"/>
        <end position="252"/>
    </location>
</feature>
<dbReference type="GO" id="GO:0016747">
    <property type="term" value="F:acyltransferase activity, transferring groups other than amino-acyl groups"/>
    <property type="evidence" value="ECO:0007669"/>
    <property type="project" value="InterPro"/>
</dbReference>
<dbReference type="VEuPathDB" id="VectorBase:RSAN_026111"/>
<feature type="transmembrane region" description="Helical" evidence="2">
    <location>
        <begin position="450"/>
        <end position="470"/>
    </location>
</feature>
<feature type="transmembrane region" description="Helical" evidence="2">
    <location>
        <begin position="376"/>
        <end position="405"/>
    </location>
</feature>
<evidence type="ECO:0000256" key="2">
    <source>
        <dbReference type="SAM" id="Phobius"/>
    </source>
</evidence>
<feature type="region of interest" description="Disordered" evidence="1">
    <location>
        <begin position="708"/>
        <end position="730"/>
    </location>
</feature>
<dbReference type="SMART" id="SM00703">
    <property type="entry name" value="NRF"/>
    <property type="match status" value="1"/>
</dbReference>
<feature type="transmembrane region" description="Helical" evidence="2">
    <location>
        <begin position="554"/>
        <end position="572"/>
    </location>
</feature>
<dbReference type="InterPro" id="IPR006621">
    <property type="entry name" value="Nose-resist-to-fluoxetine_N"/>
</dbReference>
<feature type="transmembrane region" description="Helical" evidence="2">
    <location>
        <begin position="522"/>
        <end position="542"/>
    </location>
</feature>
<keyword evidence="2" id="KW-1133">Transmembrane helix</keyword>
<sequence length="762" mass="86123">MTAVKALTSLSLLWFLLVCVPVVWCFDEGNTTTTTTPKPDEGVVGKLQALIASMMDKISPDLTRKLLTAEVSSTCSIGLLKLVGAIRRTEPWALRLIDAMGKYPTGLLQATKTDLGAFDECLETVVHDSFGHEVTRAQYCNLDMRISKGSSFVETTFAAMKMVYPNLYRFKEHITDLRLPPVRLGICVTNDCNEQELQELINKMVPPALNLKVSNCVTNVPAPLTNGQMAIIITLAVLAAFLVIGTATDVYIRSKPEYKATCGILVRCLTAFSLISNTKVLLQVVKDKSSDAYTLRFFHGLRFFSLTWIVLGHCYGAVSPTWSRMLNNLLMAERRSSLVVPAAYIAVDTFFFLRHVTSFTNAFLMCYTVSRQKKPAIVVFIFAVIRRFIRTMVPVFFVLMCMYLLPVLTSGPDAKAYFEKFYDEMNRLWLDILLQVQNYRTKAFSILVHLWYLAVDFQYFLVSLPIAIILKNHRRWAIGVFVLLSIVSCSLSAWQISGTHNTPFVIVITESMSILEDTLNDYYFLPFYHGVCYFSGCIAFYLLQSFRDVKLSKIVESLIWIVALVAGAGCVFNKEPWYRHRQPTTEVGEVCMAFFDRVLWSVFLTWTTLACATGRGGYINKFLSWNAFVPLSRLTFGVYLIHAPFIILYLHISRERILFSHFSLVSLSFAILLWSYCLTYLMFVLCEAPTAQLDKLIFMGAGRNERRPKLPLQNGSQHDKTCVVPKESAQKDQASIDLESGNKNNNNCNGRSIVGQSVTYHL</sequence>
<dbReference type="InterPro" id="IPR002656">
    <property type="entry name" value="Acyl_transf_3_dom"/>
</dbReference>
<evidence type="ECO:0000256" key="1">
    <source>
        <dbReference type="SAM" id="MobiDB-lite"/>
    </source>
</evidence>
<dbReference type="PANTHER" id="PTHR11161">
    <property type="entry name" value="O-ACYLTRANSFERASE"/>
    <property type="match status" value="1"/>
</dbReference>
<organism evidence="5 6">
    <name type="scientific">Rhipicephalus sanguineus</name>
    <name type="common">Brown dog tick</name>
    <name type="synonym">Ixodes sanguineus</name>
    <dbReference type="NCBI Taxonomy" id="34632"/>
    <lineage>
        <taxon>Eukaryota</taxon>
        <taxon>Metazoa</taxon>
        <taxon>Ecdysozoa</taxon>
        <taxon>Arthropoda</taxon>
        <taxon>Chelicerata</taxon>
        <taxon>Arachnida</taxon>
        <taxon>Acari</taxon>
        <taxon>Parasitiformes</taxon>
        <taxon>Ixodida</taxon>
        <taxon>Ixodoidea</taxon>
        <taxon>Ixodidae</taxon>
        <taxon>Rhipicephalinae</taxon>
        <taxon>Rhipicephalus</taxon>
        <taxon>Rhipicephalus</taxon>
    </lineage>
</organism>
<feature type="chain" id="PRO_5039291007" description="Nose resistant-to-fluoxetine protein N-terminal domain-containing protein" evidence="3">
    <location>
        <begin position="26"/>
        <end position="762"/>
    </location>
</feature>
<feature type="transmembrane region" description="Helical" evidence="2">
    <location>
        <begin position="264"/>
        <end position="285"/>
    </location>
</feature>
<feature type="transmembrane region" description="Helical" evidence="2">
    <location>
        <begin position="631"/>
        <end position="652"/>
    </location>
</feature>
<dbReference type="InterPro" id="IPR052728">
    <property type="entry name" value="O2_lipid_transport_reg"/>
</dbReference>
<name>A0A9D4TAN7_RHISA</name>
<reference evidence="5" key="1">
    <citation type="journal article" date="2020" name="Cell">
        <title>Large-Scale Comparative Analyses of Tick Genomes Elucidate Their Genetic Diversity and Vector Capacities.</title>
        <authorList>
            <consortium name="Tick Genome and Microbiome Consortium (TIGMIC)"/>
            <person name="Jia N."/>
            <person name="Wang J."/>
            <person name="Shi W."/>
            <person name="Du L."/>
            <person name="Sun Y."/>
            <person name="Zhan W."/>
            <person name="Jiang J.F."/>
            <person name="Wang Q."/>
            <person name="Zhang B."/>
            <person name="Ji P."/>
            <person name="Bell-Sakyi L."/>
            <person name="Cui X.M."/>
            <person name="Yuan T.T."/>
            <person name="Jiang B.G."/>
            <person name="Yang W.F."/>
            <person name="Lam T.T."/>
            <person name="Chang Q.C."/>
            <person name="Ding S.J."/>
            <person name="Wang X.J."/>
            <person name="Zhu J.G."/>
            <person name="Ruan X.D."/>
            <person name="Zhao L."/>
            <person name="Wei J.T."/>
            <person name="Ye R.Z."/>
            <person name="Que T.C."/>
            <person name="Du C.H."/>
            <person name="Zhou Y.H."/>
            <person name="Cheng J.X."/>
            <person name="Dai P.F."/>
            <person name="Guo W.B."/>
            <person name="Han X.H."/>
            <person name="Huang E.J."/>
            <person name="Li L.F."/>
            <person name="Wei W."/>
            <person name="Gao Y.C."/>
            <person name="Liu J.Z."/>
            <person name="Shao H.Z."/>
            <person name="Wang X."/>
            <person name="Wang C.C."/>
            <person name="Yang T.C."/>
            <person name="Huo Q.B."/>
            <person name="Li W."/>
            <person name="Chen H.Y."/>
            <person name="Chen S.E."/>
            <person name="Zhou L.G."/>
            <person name="Ni X.B."/>
            <person name="Tian J.H."/>
            <person name="Sheng Y."/>
            <person name="Liu T."/>
            <person name="Pan Y.S."/>
            <person name="Xia L.Y."/>
            <person name="Li J."/>
            <person name="Zhao F."/>
            <person name="Cao W.C."/>
        </authorList>
    </citation>
    <scope>NUCLEOTIDE SEQUENCE</scope>
    <source>
        <strain evidence="5">Rsan-2018</strain>
    </source>
</reference>
<feature type="transmembrane region" description="Helical" evidence="2">
    <location>
        <begin position="297"/>
        <end position="318"/>
    </location>
</feature>
<evidence type="ECO:0000313" key="6">
    <source>
        <dbReference type="Proteomes" id="UP000821837"/>
    </source>
</evidence>
<accession>A0A9D4TAN7</accession>
<protein>
    <recommendedName>
        <fullName evidence="4">Nose resistant-to-fluoxetine protein N-terminal domain-containing protein</fullName>
    </recommendedName>
</protein>
<dbReference type="PANTHER" id="PTHR11161:SF0">
    <property type="entry name" value="O-ACYLTRANSFERASE LIKE PROTEIN"/>
    <property type="match status" value="1"/>
</dbReference>
<feature type="transmembrane region" description="Helical" evidence="2">
    <location>
        <begin position="476"/>
        <end position="494"/>
    </location>
</feature>
<feature type="transmembrane region" description="Helical" evidence="2">
    <location>
        <begin position="598"/>
        <end position="619"/>
    </location>
</feature>
<dbReference type="EMBL" id="JABSTV010001245">
    <property type="protein sequence ID" value="KAH7983942.1"/>
    <property type="molecule type" value="Genomic_DNA"/>
</dbReference>
<reference evidence="5" key="2">
    <citation type="submission" date="2021-09" db="EMBL/GenBank/DDBJ databases">
        <authorList>
            <person name="Jia N."/>
            <person name="Wang J."/>
            <person name="Shi W."/>
            <person name="Du L."/>
            <person name="Sun Y."/>
            <person name="Zhan W."/>
            <person name="Jiang J."/>
            <person name="Wang Q."/>
            <person name="Zhang B."/>
            <person name="Ji P."/>
            <person name="Sakyi L.B."/>
            <person name="Cui X."/>
            <person name="Yuan T."/>
            <person name="Jiang B."/>
            <person name="Yang W."/>
            <person name="Lam T.T.-Y."/>
            <person name="Chang Q."/>
            <person name="Ding S."/>
            <person name="Wang X."/>
            <person name="Zhu J."/>
            <person name="Ruan X."/>
            <person name="Zhao L."/>
            <person name="Wei J."/>
            <person name="Que T."/>
            <person name="Du C."/>
            <person name="Cheng J."/>
            <person name="Dai P."/>
            <person name="Han X."/>
            <person name="Huang E."/>
            <person name="Gao Y."/>
            <person name="Liu J."/>
            <person name="Shao H."/>
            <person name="Ye R."/>
            <person name="Li L."/>
            <person name="Wei W."/>
            <person name="Wang X."/>
            <person name="Wang C."/>
            <person name="Huo Q."/>
            <person name="Li W."/>
            <person name="Guo W."/>
            <person name="Chen H."/>
            <person name="Chen S."/>
            <person name="Zhou L."/>
            <person name="Zhou L."/>
            <person name="Ni X."/>
            <person name="Tian J."/>
            <person name="Zhou Y."/>
            <person name="Sheng Y."/>
            <person name="Liu T."/>
            <person name="Pan Y."/>
            <person name="Xia L."/>
            <person name="Li J."/>
            <person name="Zhao F."/>
            <person name="Cao W."/>
        </authorList>
    </citation>
    <scope>NUCLEOTIDE SEQUENCE</scope>
    <source>
        <strain evidence="5">Rsan-2018</strain>
        <tissue evidence="5">Larvae</tissue>
    </source>
</reference>
<dbReference type="Pfam" id="PF20146">
    <property type="entry name" value="NRF"/>
    <property type="match status" value="1"/>
</dbReference>
<evidence type="ECO:0000256" key="3">
    <source>
        <dbReference type="SAM" id="SignalP"/>
    </source>
</evidence>
<feature type="signal peptide" evidence="3">
    <location>
        <begin position="1"/>
        <end position="25"/>
    </location>
</feature>
<feature type="transmembrane region" description="Helical" evidence="2">
    <location>
        <begin position="664"/>
        <end position="685"/>
    </location>
</feature>
<dbReference type="Proteomes" id="UP000821837">
    <property type="component" value="Chromosome 1"/>
</dbReference>
<keyword evidence="3" id="KW-0732">Signal</keyword>
<dbReference type="Pfam" id="PF01757">
    <property type="entry name" value="Acyl_transf_3"/>
    <property type="match status" value="1"/>
</dbReference>
<proteinExistence type="predicted"/>
<evidence type="ECO:0000259" key="4">
    <source>
        <dbReference type="SMART" id="SM00703"/>
    </source>
</evidence>
<keyword evidence="6" id="KW-1185">Reference proteome</keyword>
<keyword evidence="2" id="KW-0472">Membrane</keyword>